<name>A0ACB7S4E9_HYAAI</name>
<accession>A0ACB7S4E9</accession>
<organism evidence="1 2">
    <name type="scientific">Hyalomma asiaticum</name>
    <name type="common">Tick</name>
    <dbReference type="NCBI Taxonomy" id="266040"/>
    <lineage>
        <taxon>Eukaryota</taxon>
        <taxon>Metazoa</taxon>
        <taxon>Ecdysozoa</taxon>
        <taxon>Arthropoda</taxon>
        <taxon>Chelicerata</taxon>
        <taxon>Arachnida</taxon>
        <taxon>Acari</taxon>
        <taxon>Parasitiformes</taxon>
        <taxon>Ixodida</taxon>
        <taxon>Ixodoidea</taxon>
        <taxon>Ixodidae</taxon>
        <taxon>Hyalomminae</taxon>
        <taxon>Hyalomma</taxon>
    </lineage>
</organism>
<sequence length="102" mass="11640">MQSIMDGGLKPLMKPDGGPKPTEDTDMDETRIVEYAIKRCPNVDRHKHSRDLEAIAVHRSVTGRFHQCLKGLQHFEIYTDNLGRSAYYLEEAPAKAFRPDRA</sequence>
<dbReference type="EMBL" id="CM023486">
    <property type="protein sequence ID" value="KAH6928072.1"/>
    <property type="molecule type" value="Genomic_DNA"/>
</dbReference>
<comment type="caution">
    <text evidence="1">The sequence shown here is derived from an EMBL/GenBank/DDBJ whole genome shotgun (WGS) entry which is preliminary data.</text>
</comment>
<gene>
    <name evidence="1" type="ORF">HPB50_011191</name>
</gene>
<dbReference type="Proteomes" id="UP000821845">
    <property type="component" value="Chromosome 6"/>
</dbReference>
<evidence type="ECO:0000313" key="2">
    <source>
        <dbReference type="Proteomes" id="UP000821845"/>
    </source>
</evidence>
<evidence type="ECO:0000313" key="1">
    <source>
        <dbReference type="EMBL" id="KAH6928072.1"/>
    </source>
</evidence>
<keyword evidence="2" id="KW-1185">Reference proteome</keyword>
<proteinExistence type="predicted"/>
<protein>
    <submittedName>
        <fullName evidence="1">Uncharacterized protein</fullName>
    </submittedName>
</protein>
<reference evidence="1" key="1">
    <citation type="submission" date="2020-05" db="EMBL/GenBank/DDBJ databases">
        <title>Large-scale comparative analyses of tick genomes elucidate their genetic diversity and vector capacities.</title>
        <authorList>
            <person name="Jia N."/>
            <person name="Wang J."/>
            <person name="Shi W."/>
            <person name="Du L."/>
            <person name="Sun Y."/>
            <person name="Zhan W."/>
            <person name="Jiang J."/>
            <person name="Wang Q."/>
            <person name="Zhang B."/>
            <person name="Ji P."/>
            <person name="Sakyi L.B."/>
            <person name="Cui X."/>
            <person name="Yuan T."/>
            <person name="Jiang B."/>
            <person name="Yang W."/>
            <person name="Lam T.T.-Y."/>
            <person name="Chang Q."/>
            <person name="Ding S."/>
            <person name="Wang X."/>
            <person name="Zhu J."/>
            <person name="Ruan X."/>
            <person name="Zhao L."/>
            <person name="Wei J."/>
            <person name="Que T."/>
            <person name="Du C."/>
            <person name="Cheng J."/>
            <person name="Dai P."/>
            <person name="Han X."/>
            <person name="Huang E."/>
            <person name="Gao Y."/>
            <person name="Liu J."/>
            <person name="Shao H."/>
            <person name="Ye R."/>
            <person name="Li L."/>
            <person name="Wei W."/>
            <person name="Wang X."/>
            <person name="Wang C."/>
            <person name="Yang T."/>
            <person name="Huo Q."/>
            <person name="Li W."/>
            <person name="Guo W."/>
            <person name="Chen H."/>
            <person name="Zhou L."/>
            <person name="Ni X."/>
            <person name="Tian J."/>
            <person name="Zhou Y."/>
            <person name="Sheng Y."/>
            <person name="Liu T."/>
            <person name="Pan Y."/>
            <person name="Xia L."/>
            <person name="Li J."/>
            <person name="Zhao F."/>
            <person name="Cao W."/>
        </authorList>
    </citation>
    <scope>NUCLEOTIDE SEQUENCE</scope>
    <source>
        <strain evidence="1">Hyas-2018</strain>
    </source>
</reference>